<accession>A0ABY4TX40</accession>
<reference evidence="2" key="1">
    <citation type="submission" date="2022-05" db="EMBL/GenBank/DDBJ databases">
        <title>Sphingomonas sp. strain RMG20 Genome sequencing and assembly.</title>
        <authorList>
            <person name="Kim I."/>
        </authorList>
    </citation>
    <scope>NUCLEOTIDE SEQUENCE</scope>
    <source>
        <strain evidence="2">RMG20</strain>
    </source>
</reference>
<feature type="chain" id="PRO_5047193883" evidence="1">
    <location>
        <begin position="21"/>
        <end position="160"/>
    </location>
</feature>
<evidence type="ECO:0000313" key="3">
    <source>
        <dbReference type="Proteomes" id="UP001055580"/>
    </source>
</evidence>
<evidence type="ECO:0000256" key="1">
    <source>
        <dbReference type="SAM" id="SignalP"/>
    </source>
</evidence>
<keyword evidence="3" id="KW-1185">Reference proteome</keyword>
<dbReference type="Proteomes" id="UP001055580">
    <property type="component" value="Chromosome"/>
</dbReference>
<proteinExistence type="predicted"/>
<name>A0ABY4TX40_9SPHN</name>
<organism evidence="2 3">
    <name type="scientific">Sphingomonas donggukensis</name>
    <dbReference type="NCBI Taxonomy" id="2949093"/>
    <lineage>
        <taxon>Bacteria</taxon>
        <taxon>Pseudomonadati</taxon>
        <taxon>Pseudomonadota</taxon>
        <taxon>Alphaproteobacteria</taxon>
        <taxon>Sphingomonadales</taxon>
        <taxon>Sphingomonadaceae</taxon>
        <taxon>Sphingomonas</taxon>
    </lineage>
</organism>
<evidence type="ECO:0000313" key="2">
    <source>
        <dbReference type="EMBL" id="URW76077.1"/>
    </source>
</evidence>
<dbReference type="RefSeq" id="WP_250752910.1">
    <property type="nucleotide sequence ID" value="NZ_CP098401.1"/>
</dbReference>
<sequence length="160" mass="17223">MKIARFLPPAALALTLPAAAGGQRTPPPVAPTVGSSTVIIQQRMIIRVPRLPGGRTPVAAAAARSPFAAQWTEKKADRCVPVTRLAAAAINGPDSVDLMLNGGQRLRAKLGDECPALDFYSGFYVQMAKDGKVCARRDSIRSRSGRECRIEWFRTLVPAR</sequence>
<keyword evidence="1" id="KW-0732">Signal</keyword>
<dbReference type="EMBL" id="CP098401">
    <property type="protein sequence ID" value="URW76077.1"/>
    <property type="molecule type" value="Genomic_DNA"/>
</dbReference>
<feature type="signal peptide" evidence="1">
    <location>
        <begin position="1"/>
        <end position="20"/>
    </location>
</feature>
<gene>
    <name evidence="2" type="ORF">M9980_02260</name>
</gene>
<protein>
    <submittedName>
        <fullName evidence="2">Uncharacterized protein</fullName>
    </submittedName>
</protein>